<keyword evidence="1" id="KW-0732">Signal</keyword>
<feature type="chain" id="PRO_5040507082" evidence="1">
    <location>
        <begin position="25"/>
        <end position="141"/>
    </location>
</feature>
<evidence type="ECO:0000313" key="2">
    <source>
        <dbReference type="EMBL" id="UWQ52763.1"/>
    </source>
</evidence>
<name>A0A9Q9M1P6_LEICA</name>
<dbReference type="RefSeq" id="WP_259970528.1">
    <property type="nucleotide sequence ID" value="NZ_CP081070.1"/>
</dbReference>
<dbReference type="Proteomes" id="UP001058184">
    <property type="component" value="Chromosome"/>
</dbReference>
<organism evidence="2 5">
    <name type="scientific">Leisingera caerulea</name>
    <name type="common">Phaeobacter caeruleus</name>
    <dbReference type="NCBI Taxonomy" id="506591"/>
    <lineage>
        <taxon>Bacteria</taxon>
        <taxon>Pseudomonadati</taxon>
        <taxon>Pseudomonadota</taxon>
        <taxon>Alphaproteobacteria</taxon>
        <taxon>Rhodobacterales</taxon>
        <taxon>Roseobacteraceae</taxon>
        <taxon>Leisingera</taxon>
    </lineage>
</organism>
<keyword evidence="4" id="KW-1185">Reference proteome</keyword>
<sequence>MKCKKLWLPGLLALVLAVPAPASAWRAINRNEVLPVSQGVWEVVARSRSGAQDYWCSIADFAIRQLRAPVNQRIYVWRGEGPSVNRPGRKAVQFAFGLPPGVPDRSGSLSLNVREAGDSLRVTAAQTYCYDRLPGRDRWRW</sequence>
<reference evidence="2" key="1">
    <citation type="submission" date="2021-08" db="EMBL/GenBank/DDBJ databases">
        <authorList>
            <person name="Nwanade C."/>
            <person name="Wang M."/>
            <person name="Masoudi A."/>
            <person name="Yu Z."/>
            <person name="Liu J."/>
        </authorList>
    </citation>
    <scope>NUCLEOTIDE SEQUENCE</scope>
    <source>
        <strain evidence="2">S122</strain>
        <strain evidence="3">S141</strain>
    </source>
</reference>
<proteinExistence type="predicted"/>
<dbReference type="AlphaFoldDB" id="A0A9Q9M1P6"/>
<evidence type="ECO:0000313" key="4">
    <source>
        <dbReference type="Proteomes" id="UP001058184"/>
    </source>
</evidence>
<dbReference type="EMBL" id="CP081078">
    <property type="protein sequence ID" value="UWQ57334.1"/>
    <property type="molecule type" value="Genomic_DNA"/>
</dbReference>
<evidence type="ECO:0000313" key="5">
    <source>
        <dbReference type="Proteomes" id="UP001058713"/>
    </source>
</evidence>
<accession>A0A9Q9M1P6</accession>
<evidence type="ECO:0000313" key="3">
    <source>
        <dbReference type="EMBL" id="UWQ57334.1"/>
    </source>
</evidence>
<gene>
    <name evidence="2" type="ORF">K3721_12125</name>
    <name evidence="3" type="ORF">K3722_12460</name>
</gene>
<evidence type="ECO:0000256" key="1">
    <source>
        <dbReference type="SAM" id="SignalP"/>
    </source>
</evidence>
<dbReference type="KEGG" id="lcae:K3721_12125"/>
<dbReference type="Proteomes" id="UP001058713">
    <property type="component" value="Chromosome"/>
</dbReference>
<protein>
    <submittedName>
        <fullName evidence="2">Uncharacterized protein</fullName>
    </submittedName>
</protein>
<dbReference type="EMBL" id="CP081070">
    <property type="protein sequence ID" value="UWQ52763.1"/>
    <property type="molecule type" value="Genomic_DNA"/>
</dbReference>
<feature type="signal peptide" evidence="1">
    <location>
        <begin position="1"/>
        <end position="24"/>
    </location>
</feature>